<gene>
    <name evidence="1" type="ORF">ACH4OY_21405</name>
</gene>
<dbReference type="RefSeq" id="WP_396682213.1">
    <property type="nucleotide sequence ID" value="NZ_JBIRPU010000016.1"/>
</dbReference>
<dbReference type="Proteomes" id="UP001611075">
    <property type="component" value="Unassembled WGS sequence"/>
</dbReference>
<proteinExistence type="predicted"/>
<protein>
    <submittedName>
        <fullName evidence="1">Uncharacterized protein</fullName>
    </submittedName>
</protein>
<sequence length="76" mass="8872">MPAQQRQVHLVDDLDEHVVRRFATYSLPYREDPLRDVDRASYGLVKVFEDRLGDTYPDPPWEPKAAFAALAEAYHR</sequence>
<evidence type="ECO:0000313" key="1">
    <source>
        <dbReference type="EMBL" id="MFI0795212.1"/>
    </source>
</evidence>
<evidence type="ECO:0000313" key="2">
    <source>
        <dbReference type="Proteomes" id="UP001611075"/>
    </source>
</evidence>
<organism evidence="1 2">
    <name type="scientific">Micromonospora rubida</name>
    <dbReference type="NCBI Taxonomy" id="2697657"/>
    <lineage>
        <taxon>Bacteria</taxon>
        <taxon>Bacillati</taxon>
        <taxon>Actinomycetota</taxon>
        <taxon>Actinomycetes</taxon>
        <taxon>Micromonosporales</taxon>
        <taxon>Micromonosporaceae</taxon>
        <taxon>Micromonospora</taxon>
    </lineage>
</organism>
<dbReference type="EMBL" id="JBIRPU010000016">
    <property type="protein sequence ID" value="MFI0795212.1"/>
    <property type="molecule type" value="Genomic_DNA"/>
</dbReference>
<reference evidence="1 2" key="1">
    <citation type="submission" date="2024-10" db="EMBL/GenBank/DDBJ databases">
        <title>The Natural Products Discovery Center: Release of the First 8490 Sequenced Strains for Exploring Actinobacteria Biosynthetic Diversity.</title>
        <authorList>
            <person name="Kalkreuter E."/>
            <person name="Kautsar S.A."/>
            <person name="Yang D."/>
            <person name="Bader C.D."/>
            <person name="Teijaro C.N."/>
            <person name="Fluegel L."/>
            <person name="Davis C.M."/>
            <person name="Simpson J.R."/>
            <person name="Lauterbach L."/>
            <person name="Steele A.D."/>
            <person name="Gui C."/>
            <person name="Meng S."/>
            <person name="Li G."/>
            <person name="Viehrig K."/>
            <person name="Ye F."/>
            <person name="Su P."/>
            <person name="Kiefer A.F."/>
            <person name="Nichols A."/>
            <person name="Cepeda A.J."/>
            <person name="Yan W."/>
            <person name="Fan B."/>
            <person name="Jiang Y."/>
            <person name="Adhikari A."/>
            <person name="Zheng C.-J."/>
            <person name="Schuster L."/>
            <person name="Cowan T.M."/>
            <person name="Smanski M.J."/>
            <person name="Chevrette M.G."/>
            <person name="De Carvalho L.P.S."/>
            <person name="Shen B."/>
        </authorList>
    </citation>
    <scope>NUCLEOTIDE SEQUENCE [LARGE SCALE GENOMIC DNA]</scope>
    <source>
        <strain evidence="1 2">NPDC021253</strain>
    </source>
</reference>
<name>A0ABW7SNH3_9ACTN</name>
<keyword evidence="2" id="KW-1185">Reference proteome</keyword>
<comment type="caution">
    <text evidence="1">The sequence shown here is derived from an EMBL/GenBank/DDBJ whole genome shotgun (WGS) entry which is preliminary data.</text>
</comment>
<accession>A0ABW7SNH3</accession>